<name>A0A0E9V8T5_ANGAN</name>
<dbReference type="EMBL" id="GBXM01034161">
    <property type="protein sequence ID" value="JAH74416.1"/>
    <property type="molecule type" value="Transcribed_RNA"/>
</dbReference>
<reference evidence="1" key="1">
    <citation type="submission" date="2014-11" db="EMBL/GenBank/DDBJ databases">
        <authorList>
            <person name="Amaro Gonzalez C."/>
        </authorList>
    </citation>
    <scope>NUCLEOTIDE SEQUENCE</scope>
</reference>
<reference evidence="1" key="2">
    <citation type="journal article" date="2015" name="Fish Shellfish Immunol.">
        <title>Early steps in the European eel (Anguilla anguilla)-Vibrio vulnificus interaction in the gills: Role of the RtxA13 toxin.</title>
        <authorList>
            <person name="Callol A."/>
            <person name="Pajuelo D."/>
            <person name="Ebbesson L."/>
            <person name="Teles M."/>
            <person name="MacKenzie S."/>
            <person name="Amaro C."/>
        </authorList>
    </citation>
    <scope>NUCLEOTIDE SEQUENCE</scope>
</reference>
<organism evidence="1">
    <name type="scientific">Anguilla anguilla</name>
    <name type="common">European freshwater eel</name>
    <name type="synonym">Muraena anguilla</name>
    <dbReference type="NCBI Taxonomy" id="7936"/>
    <lineage>
        <taxon>Eukaryota</taxon>
        <taxon>Metazoa</taxon>
        <taxon>Chordata</taxon>
        <taxon>Craniata</taxon>
        <taxon>Vertebrata</taxon>
        <taxon>Euteleostomi</taxon>
        <taxon>Actinopterygii</taxon>
        <taxon>Neopterygii</taxon>
        <taxon>Teleostei</taxon>
        <taxon>Anguilliformes</taxon>
        <taxon>Anguillidae</taxon>
        <taxon>Anguilla</taxon>
    </lineage>
</organism>
<protein>
    <submittedName>
        <fullName evidence="1">Uncharacterized protein</fullName>
    </submittedName>
</protein>
<evidence type="ECO:0000313" key="1">
    <source>
        <dbReference type="EMBL" id="JAH74416.1"/>
    </source>
</evidence>
<proteinExistence type="predicted"/>
<sequence>MPLCAMLSMRSRIFSCRITSTRIAVSCFSLCDIKWPISHKLSV</sequence>
<dbReference type="AlphaFoldDB" id="A0A0E9V8T5"/>
<accession>A0A0E9V8T5</accession>